<organism evidence="2 3">
    <name type="scientific">Glycocaulis abyssi</name>
    <dbReference type="NCBI Taxonomy" id="1433403"/>
    <lineage>
        <taxon>Bacteria</taxon>
        <taxon>Pseudomonadati</taxon>
        <taxon>Pseudomonadota</taxon>
        <taxon>Alphaproteobacteria</taxon>
        <taxon>Maricaulales</taxon>
        <taxon>Maricaulaceae</taxon>
        <taxon>Glycocaulis</taxon>
    </lineage>
</organism>
<sequence length="151" mass="16803">MKIVRLAQDDTALFTEWLTLFGKAFDEPDTYTGAMPSAGYRDRLLANPDFIALAAVDSGKVVGALAAYVLVKFEQERSEIYIYDLAVDEAHRRKGVATALLNETRHIAHDIGAWVIYVQADYVDPPAVALYTKLGAREDVLHFDMTPLKRG</sequence>
<reference evidence="3" key="1">
    <citation type="journal article" date="2019" name="Int. J. Syst. Evol. Microbiol.">
        <title>The Global Catalogue of Microorganisms (GCM) 10K type strain sequencing project: providing services to taxonomists for standard genome sequencing and annotation.</title>
        <authorList>
            <consortium name="The Broad Institute Genomics Platform"/>
            <consortium name="The Broad Institute Genome Sequencing Center for Infectious Disease"/>
            <person name="Wu L."/>
            <person name="Ma J."/>
        </authorList>
    </citation>
    <scope>NUCLEOTIDE SEQUENCE [LARGE SCALE GENOMIC DNA]</scope>
    <source>
        <strain evidence="3">CCUG 62981</strain>
    </source>
</reference>
<dbReference type="Gene3D" id="3.40.630.30">
    <property type="match status" value="1"/>
</dbReference>
<dbReference type="PANTHER" id="PTHR43072">
    <property type="entry name" value="N-ACETYLTRANSFERASE"/>
    <property type="match status" value="1"/>
</dbReference>
<dbReference type="CDD" id="cd04301">
    <property type="entry name" value="NAT_SF"/>
    <property type="match status" value="1"/>
</dbReference>
<proteinExistence type="predicted"/>
<dbReference type="PROSITE" id="PS51186">
    <property type="entry name" value="GNAT"/>
    <property type="match status" value="1"/>
</dbReference>
<dbReference type="NCBIfam" id="NF033083">
    <property type="entry name" value="AAC_3_I"/>
    <property type="match status" value="1"/>
</dbReference>
<comment type="caution">
    <text evidence="2">The sequence shown here is derived from an EMBL/GenBank/DDBJ whole genome shotgun (WGS) entry which is preliminary data.</text>
</comment>
<dbReference type="PANTHER" id="PTHR43072:SF60">
    <property type="entry name" value="L-2,4-DIAMINOBUTYRIC ACID ACETYLTRANSFERASE"/>
    <property type="match status" value="1"/>
</dbReference>
<dbReference type="InterPro" id="IPR016181">
    <property type="entry name" value="Acyl_CoA_acyltransferase"/>
</dbReference>
<protein>
    <submittedName>
        <fullName evidence="2">AAC(3)-I family aminoglycoside N-acetyltransferase</fullName>
    </submittedName>
</protein>
<dbReference type="EMBL" id="JBHSGQ010000001">
    <property type="protein sequence ID" value="MFC4724447.1"/>
    <property type="molecule type" value="Genomic_DNA"/>
</dbReference>
<dbReference type="Proteomes" id="UP001596024">
    <property type="component" value="Unassembled WGS sequence"/>
</dbReference>
<dbReference type="InterPro" id="IPR000182">
    <property type="entry name" value="GNAT_dom"/>
</dbReference>
<evidence type="ECO:0000313" key="2">
    <source>
        <dbReference type="EMBL" id="MFC4724447.1"/>
    </source>
</evidence>
<evidence type="ECO:0000259" key="1">
    <source>
        <dbReference type="PROSITE" id="PS51186"/>
    </source>
</evidence>
<name>A0ABV9N7V9_9PROT</name>
<dbReference type="RefSeq" id="WP_371392192.1">
    <property type="nucleotide sequence ID" value="NZ_CP163421.1"/>
</dbReference>
<gene>
    <name evidence="2" type="ORF">ACFPB0_04000</name>
</gene>
<dbReference type="SUPFAM" id="SSF55729">
    <property type="entry name" value="Acyl-CoA N-acyltransferases (Nat)"/>
    <property type="match status" value="1"/>
</dbReference>
<accession>A0ABV9N7V9</accession>
<dbReference type="Pfam" id="PF00583">
    <property type="entry name" value="Acetyltransf_1"/>
    <property type="match status" value="1"/>
</dbReference>
<evidence type="ECO:0000313" key="3">
    <source>
        <dbReference type="Proteomes" id="UP001596024"/>
    </source>
</evidence>
<keyword evidence="3" id="KW-1185">Reference proteome</keyword>
<feature type="domain" description="N-acetyltransferase" evidence="1">
    <location>
        <begin position="1"/>
        <end position="151"/>
    </location>
</feature>